<dbReference type="InterPro" id="IPR007109">
    <property type="entry name" value="Brix"/>
</dbReference>
<dbReference type="Pfam" id="PF04427">
    <property type="entry name" value="Brix"/>
    <property type="match status" value="1"/>
</dbReference>
<comment type="similarity">
    <text evidence="2 6">Belongs to the RPF2 family.</text>
</comment>
<dbReference type="InterPro" id="IPR039770">
    <property type="entry name" value="Rpf2"/>
</dbReference>
<proteinExistence type="evidence at transcript level"/>
<evidence type="ECO:0000256" key="6">
    <source>
        <dbReference type="RuleBase" id="RU367086"/>
    </source>
</evidence>
<evidence type="ECO:0000256" key="4">
    <source>
        <dbReference type="ARBA" id="ARBA00023242"/>
    </source>
</evidence>
<evidence type="ECO:0000313" key="9">
    <source>
        <dbReference type="EMBL" id="ACH95285.1"/>
    </source>
</evidence>
<dbReference type="GO" id="GO:0005730">
    <property type="term" value="C:nucleolus"/>
    <property type="evidence" value="ECO:0007669"/>
    <property type="project" value="UniProtKB-SubCell"/>
</dbReference>
<dbReference type="Bgee" id="FBgn0038585">
    <property type="expression patterns" value="Expressed in adult abdomen and 113 other cell types or tissues"/>
</dbReference>
<evidence type="ECO:0000256" key="5">
    <source>
        <dbReference type="ARBA" id="ARBA00030889"/>
    </source>
</evidence>
<name>B5RJN7_DROME</name>
<keyword evidence="4 6" id="KW-0539">Nucleus</keyword>
<dbReference type="AlphaFoldDB" id="B5RJN7"/>
<gene>
    <name evidence="9" type="primary">CG7993-RA</name>
</gene>
<evidence type="ECO:0000256" key="1">
    <source>
        <dbReference type="ARBA" id="ARBA00004604"/>
    </source>
</evidence>
<dbReference type="GO" id="GO:0000470">
    <property type="term" value="P:maturation of LSU-rRNA"/>
    <property type="evidence" value="ECO:0007669"/>
    <property type="project" value="InterPro"/>
</dbReference>
<dbReference type="ExpressionAtlas" id="B5RJN7">
    <property type="expression patterns" value="baseline and differential"/>
</dbReference>
<dbReference type="PROSITE" id="PS50833">
    <property type="entry name" value="BRIX"/>
    <property type="match status" value="1"/>
</dbReference>
<dbReference type="GO" id="GO:0000027">
    <property type="term" value="P:ribosomal large subunit assembly"/>
    <property type="evidence" value="ECO:0007669"/>
    <property type="project" value="InterPro"/>
</dbReference>
<comment type="subcellular location">
    <subcellularLocation>
        <location evidence="1 6">Nucleus</location>
        <location evidence="1 6">Nucleolus</location>
    </subcellularLocation>
</comment>
<dbReference type="OrthoDB" id="407658at2759"/>
<feature type="region of interest" description="Disordered" evidence="7">
    <location>
        <begin position="283"/>
        <end position="335"/>
    </location>
</feature>
<dbReference type="VEuPathDB" id="VectorBase:FBgn0038585"/>
<sequence>NYSLFDLVFISKHLNMSLLRIRKPKTRKGKKVLLAREPQLIESARTMLFLDGRKCGGNVKLCMKDLQALKKPLVKVLNRKNDITPFDDPSSLEFLTMKNDAALFTFGSTSKKRPDNIILGRIFENEVLDMFELGIKRYQAISEFKNEKIGACVKPCLVFNGPKWAQTEELRRLRNLFIDTFQREKVDSIRLQGIEHVLSFTVTDDMNILMRSYRILLKKSGQRTPRIELEEIGPSADFSIRRTKIASEDLYKQARKQPKQLKVGKKKNISTDALGNTKGRVHLGKQQTGSIQTRRVKALRKTPEEKKENRQRKKVALKAAAAEALASQGNNPFSS</sequence>
<protein>
    <recommendedName>
        <fullName evidence="3 6">Ribosome production factor 2 homolog</fullName>
    </recommendedName>
    <alternativeName>
        <fullName evidence="5 6">Ribosome biogenesis protein RPF2 homolog</fullName>
    </alternativeName>
</protein>
<dbReference type="HOGENOM" id="CLU_049783_1_1_1"/>
<dbReference type="SMART" id="SM00879">
    <property type="entry name" value="Brix"/>
    <property type="match status" value="1"/>
</dbReference>
<organism evidence="9">
    <name type="scientific">Drosophila melanogaster</name>
    <name type="common">Fruit fly</name>
    <dbReference type="NCBI Taxonomy" id="7227"/>
    <lineage>
        <taxon>Eukaryota</taxon>
        <taxon>Metazoa</taxon>
        <taxon>Ecdysozoa</taxon>
        <taxon>Arthropoda</taxon>
        <taxon>Hexapoda</taxon>
        <taxon>Insecta</taxon>
        <taxon>Pterygota</taxon>
        <taxon>Neoptera</taxon>
        <taxon>Endopterygota</taxon>
        <taxon>Diptera</taxon>
        <taxon>Brachycera</taxon>
        <taxon>Muscomorpha</taxon>
        <taxon>Ephydroidea</taxon>
        <taxon>Drosophilidae</taxon>
        <taxon>Drosophila</taxon>
        <taxon>Sophophora</taxon>
    </lineage>
</organism>
<feature type="non-terminal residue" evidence="9">
    <location>
        <position position="1"/>
    </location>
</feature>
<dbReference type="GO" id="GO:0019843">
    <property type="term" value="F:rRNA binding"/>
    <property type="evidence" value="ECO:0007669"/>
    <property type="project" value="UniProtKB-UniRule"/>
</dbReference>
<feature type="compositionally biased region" description="Low complexity" evidence="7">
    <location>
        <begin position="317"/>
        <end position="326"/>
    </location>
</feature>
<evidence type="ECO:0000256" key="2">
    <source>
        <dbReference type="ARBA" id="ARBA00010782"/>
    </source>
</evidence>
<feature type="domain" description="Brix" evidence="8">
    <location>
        <begin position="45"/>
        <end position="249"/>
    </location>
</feature>
<evidence type="ECO:0000256" key="7">
    <source>
        <dbReference type="SAM" id="MobiDB-lite"/>
    </source>
</evidence>
<dbReference type="EMBL" id="BT044511">
    <property type="protein sequence ID" value="ACH95285.1"/>
    <property type="molecule type" value="mRNA"/>
</dbReference>
<dbReference type="PANTHER" id="PTHR12728">
    <property type="entry name" value="BRIX DOMAIN CONTAINING PROTEIN"/>
    <property type="match status" value="1"/>
</dbReference>
<dbReference type="PANTHER" id="PTHR12728:SF0">
    <property type="entry name" value="RIBOSOME PRODUCTION FACTOR 2 HOMOLOG"/>
    <property type="match status" value="1"/>
</dbReference>
<evidence type="ECO:0000259" key="8">
    <source>
        <dbReference type="PROSITE" id="PS50833"/>
    </source>
</evidence>
<evidence type="ECO:0000256" key="3">
    <source>
        <dbReference type="ARBA" id="ARBA00020387"/>
    </source>
</evidence>
<accession>B5RJN7</accession>
<reference evidence="9" key="1">
    <citation type="submission" date="2008-09" db="EMBL/GenBank/DDBJ databases">
        <authorList>
            <person name="Carlson J."/>
            <person name="Booth B."/>
            <person name="Frise E."/>
            <person name="Park S."/>
            <person name="Wan K."/>
            <person name="Yu C."/>
            <person name="Celniker S."/>
        </authorList>
    </citation>
    <scope>NUCLEOTIDE SEQUENCE</scope>
</reference>